<name>A0AAQ3JRE0_9LILI</name>
<organism evidence="2 3">
    <name type="scientific">Canna indica</name>
    <name type="common">Indian-shot</name>
    <dbReference type="NCBI Taxonomy" id="4628"/>
    <lineage>
        <taxon>Eukaryota</taxon>
        <taxon>Viridiplantae</taxon>
        <taxon>Streptophyta</taxon>
        <taxon>Embryophyta</taxon>
        <taxon>Tracheophyta</taxon>
        <taxon>Spermatophyta</taxon>
        <taxon>Magnoliopsida</taxon>
        <taxon>Liliopsida</taxon>
        <taxon>Zingiberales</taxon>
        <taxon>Cannaceae</taxon>
        <taxon>Canna</taxon>
    </lineage>
</organism>
<accession>A0AAQ3JRE0</accession>
<evidence type="ECO:0000256" key="1">
    <source>
        <dbReference type="SAM" id="MobiDB-lite"/>
    </source>
</evidence>
<dbReference type="EMBL" id="CP136890">
    <property type="protein sequence ID" value="WOK94456.1"/>
    <property type="molecule type" value="Genomic_DNA"/>
</dbReference>
<gene>
    <name evidence="2" type="ORF">Cni_G03158</name>
</gene>
<evidence type="ECO:0000313" key="3">
    <source>
        <dbReference type="Proteomes" id="UP001327560"/>
    </source>
</evidence>
<feature type="compositionally biased region" description="Low complexity" evidence="1">
    <location>
        <begin position="30"/>
        <end position="43"/>
    </location>
</feature>
<proteinExistence type="predicted"/>
<feature type="region of interest" description="Disordered" evidence="1">
    <location>
        <begin position="1"/>
        <end position="52"/>
    </location>
</feature>
<evidence type="ECO:0000313" key="2">
    <source>
        <dbReference type="EMBL" id="WOK94456.1"/>
    </source>
</evidence>
<feature type="compositionally biased region" description="Low complexity" evidence="1">
    <location>
        <begin position="9"/>
        <end position="18"/>
    </location>
</feature>
<feature type="compositionally biased region" description="Basic and acidic residues" evidence="1">
    <location>
        <begin position="19"/>
        <end position="29"/>
    </location>
</feature>
<sequence length="160" mass="17323">MAPKATVGKNGSSSNSSKNDSKNFVKNESKNLSSFSSHGNSSNKAMKAPGGGSVIIDRDVFEKNPKAYFDGLGDSKRMTSSTRDFETIPVSTNNQREGRAGFDEYIFLENPSCNRLADQQFMGNPSNSFGLPGQVEQVYLNADEDNGGTITNKFDLNVFG</sequence>
<protein>
    <submittedName>
        <fullName evidence="2">Myb-related protein 2-like</fullName>
    </submittedName>
</protein>
<dbReference type="Proteomes" id="UP001327560">
    <property type="component" value="Chromosome 1"/>
</dbReference>
<dbReference type="AlphaFoldDB" id="A0AAQ3JRE0"/>
<reference evidence="2 3" key="1">
    <citation type="submission" date="2023-10" db="EMBL/GenBank/DDBJ databases">
        <title>Chromosome-scale genome assembly provides insights into flower coloration mechanisms of Canna indica.</title>
        <authorList>
            <person name="Li C."/>
        </authorList>
    </citation>
    <scope>NUCLEOTIDE SEQUENCE [LARGE SCALE GENOMIC DNA]</scope>
    <source>
        <tissue evidence="2">Flower</tissue>
    </source>
</reference>
<keyword evidence="3" id="KW-1185">Reference proteome</keyword>
<feature type="region of interest" description="Disordered" evidence="1">
    <location>
        <begin position="71"/>
        <end position="96"/>
    </location>
</feature>